<reference evidence="2" key="2">
    <citation type="submission" date="2025-08" db="UniProtKB">
        <authorList>
            <consortium name="RefSeq"/>
        </authorList>
    </citation>
    <scope>IDENTIFICATION</scope>
</reference>
<evidence type="ECO:0000313" key="2">
    <source>
        <dbReference type="RefSeq" id="XP_059599616.1"/>
    </source>
</evidence>
<accession>A0AAJ8DY13</accession>
<dbReference type="AlphaFoldDB" id="A0AAJ8DY13"/>
<keyword evidence="1" id="KW-1133">Transmembrane helix</keyword>
<dbReference type="RefSeq" id="XP_059599616.1">
    <property type="nucleotide sequence ID" value="XM_059747381.1"/>
</dbReference>
<dbReference type="KEGG" id="ang:An01g04140"/>
<sequence length="51" mass="5854">MTFRARDDPSGCILKLFLLFTFSFLPFGVLPFSTDYFLGPPWPMMRFGSNA</sequence>
<keyword evidence="1" id="KW-0472">Membrane</keyword>
<protein>
    <submittedName>
        <fullName evidence="2">Uncharacterized protein</fullName>
    </submittedName>
</protein>
<proteinExistence type="predicted"/>
<feature type="transmembrane region" description="Helical" evidence="1">
    <location>
        <begin position="12"/>
        <end position="32"/>
    </location>
</feature>
<dbReference type="GeneID" id="84589910"/>
<name>A0AAJ8DY13_ASPNG</name>
<gene>
    <name evidence="2" type="ORF">An01g04140</name>
</gene>
<evidence type="ECO:0000256" key="1">
    <source>
        <dbReference type="SAM" id="Phobius"/>
    </source>
</evidence>
<organism evidence="2">
    <name type="scientific">Aspergillus niger</name>
    <dbReference type="NCBI Taxonomy" id="5061"/>
    <lineage>
        <taxon>Eukaryota</taxon>
        <taxon>Fungi</taxon>
        <taxon>Dikarya</taxon>
        <taxon>Ascomycota</taxon>
        <taxon>Pezizomycotina</taxon>
        <taxon>Eurotiomycetes</taxon>
        <taxon>Eurotiomycetidae</taxon>
        <taxon>Eurotiales</taxon>
        <taxon>Aspergillaceae</taxon>
        <taxon>Aspergillus</taxon>
        <taxon>Aspergillus subgen. Circumdati</taxon>
    </lineage>
</organism>
<keyword evidence="1" id="KW-0812">Transmembrane</keyword>
<reference evidence="2" key="1">
    <citation type="submission" date="2025-02" db="EMBL/GenBank/DDBJ databases">
        <authorList>
            <consortium name="NCBI Genome Project"/>
        </authorList>
    </citation>
    <scope>NUCLEOTIDE SEQUENCE</scope>
</reference>